<sequence length="46" mass="5379">MAIFKVYCYVHIVFVQLRSWLLSSFSKYSVQTTASCLALQSYDYFA</sequence>
<accession>A0A0A9C4D4</accession>
<dbReference type="AlphaFoldDB" id="A0A0A9C4D4"/>
<reference evidence="1" key="2">
    <citation type="journal article" date="2015" name="Data Brief">
        <title>Shoot transcriptome of the giant reed, Arundo donax.</title>
        <authorList>
            <person name="Barrero R.A."/>
            <person name="Guerrero F.D."/>
            <person name="Moolhuijzen P."/>
            <person name="Goolsby J.A."/>
            <person name="Tidwell J."/>
            <person name="Bellgard S.E."/>
            <person name="Bellgard M.I."/>
        </authorList>
    </citation>
    <scope>NUCLEOTIDE SEQUENCE</scope>
    <source>
        <tissue evidence="1">Shoot tissue taken approximately 20 cm above the soil surface</tissue>
    </source>
</reference>
<proteinExistence type="predicted"/>
<evidence type="ECO:0000313" key="1">
    <source>
        <dbReference type="EMBL" id="JAD71109.1"/>
    </source>
</evidence>
<protein>
    <submittedName>
        <fullName evidence="1">Uncharacterized protein</fullName>
    </submittedName>
</protein>
<name>A0A0A9C4D4_ARUDO</name>
<reference evidence="1" key="1">
    <citation type="submission" date="2014-09" db="EMBL/GenBank/DDBJ databases">
        <authorList>
            <person name="Magalhaes I.L.F."/>
            <person name="Oliveira U."/>
            <person name="Santos F.R."/>
            <person name="Vidigal T.H.D.A."/>
            <person name="Brescovit A.D."/>
            <person name="Santos A.J."/>
        </authorList>
    </citation>
    <scope>NUCLEOTIDE SEQUENCE</scope>
    <source>
        <tissue evidence="1">Shoot tissue taken approximately 20 cm above the soil surface</tissue>
    </source>
</reference>
<dbReference type="EMBL" id="GBRH01226786">
    <property type="protein sequence ID" value="JAD71109.1"/>
    <property type="molecule type" value="Transcribed_RNA"/>
</dbReference>
<organism evidence="1">
    <name type="scientific">Arundo donax</name>
    <name type="common">Giant reed</name>
    <name type="synonym">Donax arundinaceus</name>
    <dbReference type="NCBI Taxonomy" id="35708"/>
    <lineage>
        <taxon>Eukaryota</taxon>
        <taxon>Viridiplantae</taxon>
        <taxon>Streptophyta</taxon>
        <taxon>Embryophyta</taxon>
        <taxon>Tracheophyta</taxon>
        <taxon>Spermatophyta</taxon>
        <taxon>Magnoliopsida</taxon>
        <taxon>Liliopsida</taxon>
        <taxon>Poales</taxon>
        <taxon>Poaceae</taxon>
        <taxon>PACMAD clade</taxon>
        <taxon>Arundinoideae</taxon>
        <taxon>Arundineae</taxon>
        <taxon>Arundo</taxon>
    </lineage>
</organism>